<proteinExistence type="predicted"/>
<reference evidence="4 5" key="1">
    <citation type="submission" date="2015-03" db="EMBL/GenBank/DDBJ databases">
        <title>Draft Genome Sequence of Burkholderia andropogonis type strain ICMP2807, isolated from Sorghum bicolor.</title>
        <authorList>
            <person name="Lopes-Santos L."/>
            <person name="Castro D.B."/>
            <person name="Ottoboni L.M."/>
            <person name="Park D."/>
            <person name="Weirc B.S."/>
            <person name="Destefano S.A."/>
        </authorList>
    </citation>
    <scope>NUCLEOTIDE SEQUENCE [LARGE SCALE GENOMIC DNA]</scope>
    <source>
        <strain evidence="4 5">ICMP2807</strain>
    </source>
</reference>
<keyword evidence="5" id="KW-1185">Reference proteome</keyword>
<dbReference type="CDD" id="cd04301">
    <property type="entry name" value="NAT_SF"/>
    <property type="match status" value="1"/>
</dbReference>
<dbReference type="SUPFAM" id="SSF55729">
    <property type="entry name" value="Acyl-CoA N-acyltransferases (Nat)"/>
    <property type="match status" value="1"/>
</dbReference>
<evidence type="ECO:0000313" key="5">
    <source>
        <dbReference type="Proteomes" id="UP000033618"/>
    </source>
</evidence>
<keyword evidence="1" id="KW-0808">Transferase</keyword>
<accession>A0A0F5K4B7</accession>
<comment type="caution">
    <text evidence="4">The sequence shown here is derived from an EMBL/GenBank/DDBJ whole genome shotgun (WGS) entry which is preliminary data.</text>
</comment>
<name>A0A0F5K4B7_9BURK</name>
<evidence type="ECO:0000256" key="2">
    <source>
        <dbReference type="ARBA" id="ARBA00023315"/>
    </source>
</evidence>
<dbReference type="AlphaFoldDB" id="A0A0F5K4B7"/>
<dbReference type="PANTHER" id="PTHR43877">
    <property type="entry name" value="AMINOALKYLPHOSPHONATE N-ACETYLTRANSFERASE-RELATED-RELATED"/>
    <property type="match status" value="1"/>
</dbReference>
<gene>
    <name evidence="4" type="ORF">WM40_03170</name>
</gene>
<sequence>MTIHSDTNHTVLVRSANADDVLPLSYLFDAHRQFYGKAPDLALAHTFLADRIRKQDSTILVAIANDGEMAGFTQLYPTFSSVSAQEALILNDLFVGTAYRKQGVGRVLLDAAINTARQKSVAWVSLQTAKTNTAAQSLYRSMGFVRDDYFDGYAYAFQAATER</sequence>
<evidence type="ECO:0000259" key="3">
    <source>
        <dbReference type="PROSITE" id="PS51186"/>
    </source>
</evidence>
<organism evidence="4 5">
    <name type="scientific">Robbsia andropogonis</name>
    <dbReference type="NCBI Taxonomy" id="28092"/>
    <lineage>
        <taxon>Bacteria</taxon>
        <taxon>Pseudomonadati</taxon>
        <taxon>Pseudomonadota</taxon>
        <taxon>Betaproteobacteria</taxon>
        <taxon>Burkholderiales</taxon>
        <taxon>Burkholderiaceae</taxon>
        <taxon>Robbsia</taxon>
    </lineage>
</organism>
<dbReference type="OrthoDB" id="9792929at2"/>
<dbReference type="InterPro" id="IPR016181">
    <property type="entry name" value="Acyl_CoA_acyltransferase"/>
</dbReference>
<dbReference type="PROSITE" id="PS51186">
    <property type="entry name" value="GNAT"/>
    <property type="match status" value="1"/>
</dbReference>
<evidence type="ECO:0000313" key="4">
    <source>
        <dbReference type="EMBL" id="KKB64976.1"/>
    </source>
</evidence>
<dbReference type="Gene3D" id="3.40.630.30">
    <property type="match status" value="1"/>
</dbReference>
<dbReference type="Pfam" id="PF00583">
    <property type="entry name" value="Acetyltransf_1"/>
    <property type="match status" value="1"/>
</dbReference>
<dbReference type="GO" id="GO:0016747">
    <property type="term" value="F:acyltransferase activity, transferring groups other than amino-acyl groups"/>
    <property type="evidence" value="ECO:0007669"/>
    <property type="project" value="InterPro"/>
</dbReference>
<dbReference type="InterPro" id="IPR000182">
    <property type="entry name" value="GNAT_dom"/>
</dbReference>
<dbReference type="STRING" id="28092.WM40_03170"/>
<keyword evidence="2" id="KW-0012">Acyltransferase</keyword>
<dbReference type="InterPro" id="IPR050832">
    <property type="entry name" value="Bact_Acetyltransf"/>
</dbReference>
<dbReference type="Proteomes" id="UP000033618">
    <property type="component" value="Unassembled WGS sequence"/>
</dbReference>
<dbReference type="PANTHER" id="PTHR43877:SF2">
    <property type="entry name" value="AMINOALKYLPHOSPHONATE N-ACETYLTRANSFERASE-RELATED"/>
    <property type="match status" value="1"/>
</dbReference>
<dbReference type="PATRIC" id="fig|28092.6.peg.746"/>
<feature type="domain" description="N-acetyltransferase" evidence="3">
    <location>
        <begin position="11"/>
        <end position="163"/>
    </location>
</feature>
<evidence type="ECO:0000256" key="1">
    <source>
        <dbReference type="ARBA" id="ARBA00022679"/>
    </source>
</evidence>
<dbReference type="EMBL" id="LAQU01000002">
    <property type="protein sequence ID" value="KKB64976.1"/>
    <property type="molecule type" value="Genomic_DNA"/>
</dbReference>
<dbReference type="RefSeq" id="WP_046152109.1">
    <property type="nucleotide sequence ID" value="NZ_CADFGU010000004.1"/>
</dbReference>
<protein>
    <recommendedName>
        <fullName evidence="3">N-acetyltransferase domain-containing protein</fullName>
    </recommendedName>
</protein>